<reference evidence="1" key="2">
    <citation type="submission" date="2022-06" db="UniProtKB">
        <authorList>
            <consortium name="EnsemblMetazoa"/>
        </authorList>
    </citation>
    <scope>IDENTIFICATION</scope>
</reference>
<organism evidence="1 2">
    <name type="scientific">Onchocerca volvulus</name>
    <dbReference type="NCBI Taxonomy" id="6282"/>
    <lineage>
        <taxon>Eukaryota</taxon>
        <taxon>Metazoa</taxon>
        <taxon>Ecdysozoa</taxon>
        <taxon>Nematoda</taxon>
        <taxon>Chromadorea</taxon>
        <taxon>Rhabditida</taxon>
        <taxon>Spirurina</taxon>
        <taxon>Spiruromorpha</taxon>
        <taxon>Filarioidea</taxon>
        <taxon>Onchocercidae</taxon>
        <taxon>Onchocerca</taxon>
    </lineage>
</organism>
<name>A0A8R1XPF3_ONCVO</name>
<evidence type="ECO:0000313" key="2">
    <source>
        <dbReference type="Proteomes" id="UP000024404"/>
    </source>
</evidence>
<proteinExistence type="predicted"/>
<dbReference type="EnsemblMetazoa" id="OVOC11574.1">
    <property type="protein sequence ID" value="OVOC11574.1"/>
    <property type="gene ID" value="WBGene00248383"/>
</dbReference>
<accession>A0A8R1XPF3</accession>
<reference evidence="2" key="1">
    <citation type="submission" date="2013-10" db="EMBL/GenBank/DDBJ databases">
        <title>Genome sequencing of Onchocerca volvulus.</title>
        <authorList>
            <person name="Cotton J."/>
            <person name="Tsai J."/>
            <person name="Stanley E."/>
            <person name="Tracey A."/>
            <person name="Holroyd N."/>
            <person name="Lustigman S."/>
            <person name="Berriman M."/>
        </authorList>
    </citation>
    <scope>NUCLEOTIDE SEQUENCE</scope>
</reference>
<protein>
    <submittedName>
        <fullName evidence="1">Uncharacterized protein</fullName>
    </submittedName>
</protein>
<dbReference type="Proteomes" id="UP000024404">
    <property type="component" value="Unassembled WGS sequence"/>
</dbReference>
<evidence type="ECO:0000313" key="1">
    <source>
        <dbReference type="EnsemblMetazoa" id="OVOC11574.1"/>
    </source>
</evidence>
<keyword evidence="2" id="KW-1185">Reference proteome</keyword>
<dbReference type="AlphaFoldDB" id="A0A8R1XPF3"/>
<sequence length="77" mass="8436">MDCKDFTKCHFEITVLGKMDNYTALHVAVQTDPCIVDCHRAQMCMFIGSAIGKTTLHVTASLITKDAIKCAGMLLKS</sequence>
<dbReference type="EMBL" id="CMVM020000378">
    <property type="status" value="NOT_ANNOTATED_CDS"/>
    <property type="molecule type" value="Genomic_DNA"/>
</dbReference>